<dbReference type="SUPFAM" id="SSF64268">
    <property type="entry name" value="PX domain"/>
    <property type="match status" value="1"/>
</dbReference>
<sequence>MNSVEHDNDSLSEIENLVGKTMQILGSATSAGPELDYNAVSGPPGGSSGSSQDKGASFDLVNPGPSKQEDVPQLDQKPSVEVDLLGSMSSPAPAVQPLDPLQQDDRRASFEEQPLVDAAEEPAKPSPTTNSAYTSLLQSNMNAGEESRSSNMGALTTAAEAGSSVARSEISEPSTLTSHADAEISPSFTGAGVPDSELPLRVTIREPEKVEGQNALGIKTHYVQYVVRTDSSLPALRADGMEVRRRFSDFDALHKVLKQEYRGYFVPPLPEKAFIAGKMAHDDFIRLRRADLQAFIKSVIVHPALRDSEALKIFLLQPGDLARNPAWTYLVSPPPGLRATLAAPPSPGGGDHGSDAGAASTAGGMLKAGLGQWVSWVKASVAQWQPPKRELEEDELALRQSRELLGDLMRLLELAVDAARSLCGHMEGVCGDVRELGRTLAMLSRFEEAVQAKVGQYTEQGASAASRATDLNKVAYGTAKQHTVWKTLSLKTAASLVTLHDYYVLVPEAISALQAREAALAALHSLQDDLAHKEHQLEVAAGGAARSRVPGMSGPAAGDKRMASLRASITQLEAAIADARKEYVLLKERNQSELARLSLQREADFRRMLSQFARTQAGLVQASADMWASLARQFD</sequence>
<proteinExistence type="predicted"/>
<dbReference type="SMART" id="SM00312">
    <property type="entry name" value="PX"/>
    <property type="match status" value="1"/>
</dbReference>
<evidence type="ECO:0000313" key="4">
    <source>
        <dbReference type="EMBL" id="CAD8677318.1"/>
    </source>
</evidence>
<dbReference type="GO" id="GO:0035091">
    <property type="term" value="F:phosphatidylinositol binding"/>
    <property type="evidence" value="ECO:0007669"/>
    <property type="project" value="InterPro"/>
</dbReference>
<evidence type="ECO:0000259" key="3">
    <source>
        <dbReference type="PROSITE" id="PS50195"/>
    </source>
</evidence>
<dbReference type="InterPro" id="IPR036871">
    <property type="entry name" value="PX_dom_sf"/>
</dbReference>
<feature type="region of interest" description="Disordered" evidence="2">
    <location>
        <begin position="114"/>
        <end position="133"/>
    </location>
</feature>
<gene>
    <name evidence="4" type="ORF">CLEI1391_LOCUS7917</name>
</gene>
<dbReference type="PANTHER" id="PTHR46757:SF2">
    <property type="entry name" value="OS05G0346100 PROTEIN"/>
    <property type="match status" value="1"/>
</dbReference>
<dbReference type="EMBL" id="HBFB01014057">
    <property type="protein sequence ID" value="CAD8677318.1"/>
    <property type="molecule type" value="Transcribed_RNA"/>
</dbReference>
<dbReference type="InterPro" id="IPR015404">
    <property type="entry name" value="Vps5_C"/>
</dbReference>
<feature type="region of interest" description="Disordered" evidence="2">
    <location>
        <begin position="156"/>
        <end position="195"/>
    </location>
</feature>
<organism evidence="4">
    <name type="scientific">Chlamydomonas leiostraca</name>
    <dbReference type="NCBI Taxonomy" id="1034604"/>
    <lineage>
        <taxon>Eukaryota</taxon>
        <taxon>Viridiplantae</taxon>
        <taxon>Chlorophyta</taxon>
        <taxon>core chlorophytes</taxon>
        <taxon>Chlorophyceae</taxon>
        <taxon>CS clade</taxon>
        <taxon>Chlamydomonadales</taxon>
        <taxon>Chlamydomonadaceae</taxon>
        <taxon>Chlamydomonas</taxon>
    </lineage>
</organism>
<dbReference type="Gene3D" id="1.20.1270.60">
    <property type="entry name" value="Arfaptin homology (AH) domain/BAR domain"/>
    <property type="match status" value="1"/>
</dbReference>
<feature type="region of interest" description="Disordered" evidence="2">
    <location>
        <begin position="32"/>
        <end position="106"/>
    </location>
</feature>
<dbReference type="InterPro" id="IPR027267">
    <property type="entry name" value="AH/BAR_dom_sf"/>
</dbReference>
<accession>A0A7S0RGS5</accession>
<protein>
    <recommendedName>
        <fullName evidence="3">PX domain-containing protein</fullName>
    </recommendedName>
</protein>
<keyword evidence="1" id="KW-0175">Coiled coil</keyword>
<dbReference type="Pfam" id="PF00787">
    <property type="entry name" value="PX"/>
    <property type="match status" value="1"/>
</dbReference>
<reference evidence="4" key="1">
    <citation type="submission" date="2021-01" db="EMBL/GenBank/DDBJ databases">
        <authorList>
            <person name="Corre E."/>
            <person name="Pelletier E."/>
            <person name="Niang G."/>
            <person name="Scheremetjew M."/>
            <person name="Finn R."/>
            <person name="Kale V."/>
            <person name="Holt S."/>
            <person name="Cochrane G."/>
            <person name="Meng A."/>
            <person name="Brown T."/>
            <person name="Cohen L."/>
        </authorList>
    </citation>
    <scope>NUCLEOTIDE SEQUENCE</scope>
    <source>
        <strain evidence="4">SAG 11-49</strain>
    </source>
</reference>
<feature type="domain" description="PX" evidence="3">
    <location>
        <begin position="203"/>
        <end position="322"/>
    </location>
</feature>
<feature type="coiled-coil region" evidence="1">
    <location>
        <begin position="562"/>
        <end position="596"/>
    </location>
</feature>
<dbReference type="InterPro" id="IPR044279">
    <property type="entry name" value="SNX2A/B"/>
</dbReference>
<dbReference type="Pfam" id="PF09325">
    <property type="entry name" value="Vps5"/>
    <property type="match status" value="1"/>
</dbReference>
<dbReference type="InterPro" id="IPR001683">
    <property type="entry name" value="PX_dom"/>
</dbReference>
<dbReference type="AlphaFoldDB" id="A0A7S0RGS5"/>
<dbReference type="PROSITE" id="PS50195">
    <property type="entry name" value="PX"/>
    <property type="match status" value="1"/>
</dbReference>
<evidence type="ECO:0000256" key="1">
    <source>
        <dbReference type="SAM" id="Coils"/>
    </source>
</evidence>
<evidence type="ECO:0000256" key="2">
    <source>
        <dbReference type="SAM" id="MobiDB-lite"/>
    </source>
</evidence>
<name>A0A7S0RGS5_9CHLO</name>
<dbReference type="PANTHER" id="PTHR46757">
    <property type="entry name" value="SORTING NEXIN-RELATED"/>
    <property type="match status" value="1"/>
</dbReference>
<dbReference type="Gene3D" id="3.30.1520.10">
    <property type="entry name" value="Phox-like domain"/>
    <property type="match status" value="1"/>
</dbReference>
<dbReference type="GO" id="GO:0005768">
    <property type="term" value="C:endosome"/>
    <property type="evidence" value="ECO:0007669"/>
    <property type="project" value="UniProtKB-ARBA"/>
</dbReference>